<reference evidence="1 2" key="1">
    <citation type="journal article" date="2015" name="Stand. Genomic Sci.">
        <title>High quality draft genome sequence of the moderately halophilic bacterium Pontibacillus yanchengensis Y32(T) and comparison among Pontibacillus genomes.</title>
        <authorList>
            <person name="Huang J."/>
            <person name="Qiao Z.X."/>
            <person name="Tang J.W."/>
            <person name="Wang G."/>
        </authorList>
    </citation>
    <scope>NUCLEOTIDE SEQUENCE [LARGE SCALE GENOMIC DNA]</scope>
    <source>
        <strain evidence="1 2">Y32</strain>
    </source>
</reference>
<dbReference type="EMBL" id="AVBF01000018">
    <property type="protein sequence ID" value="KGP73102.1"/>
    <property type="molecule type" value="Genomic_DNA"/>
</dbReference>
<dbReference type="RefSeq" id="WP_036818381.1">
    <property type="nucleotide sequence ID" value="NZ_AVBF01000018.1"/>
</dbReference>
<evidence type="ECO:0000313" key="2">
    <source>
        <dbReference type="Proteomes" id="UP000030147"/>
    </source>
</evidence>
<comment type="caution">
    <text evidence="1">The sequence shown here is derived from an EMBL/GenBank/DDBJ whole genome shotgun (WGS) entry which is preliminary data.</text>
</comment>
<accession>A0A0A2TB92</accession>
<keyword evidence="2" id="KW-1185">Reference proteome</keyword>
<dbReference type="eggNOG" id="ENOG502Z7KZ">
    <property type="taxonomic scope" value="Bacteria"/>
</dbReference>
<evidence type="ECO:0000313" key="1">
    <source>
        <dbReference type="EMBL" id="KGP73102.1"/>
    </source>
</evidence>
<dbReference type="Proteomes" id="UP000030147">
    <property type="component" value="Unassembled WGS sequence"/>
</dbReference>
<sequence length="482" mass="54732">MRGQDKNKVMILVIIIASFYIQSTIFNPTVSQAQTETFASCMVECHEFSLVNNQSSTTVDGTTEGEYLSFTSMMSKDISGQIYNYYTVQQDPTPYVYYETPTLVTELSQPSSNENNKTNLSLQIEPGNKAQTVINGANTKLKALIEKNLQLHGFTVNQNGVSVTEASAESNVELQMTKAQSEAFVQSGNMNTVTEGYSFKTKTYNTYVQAIQDALNEYHTQKNVWLWERSPITENPDETIDFLIDHQVDHIYLHYKPNLEKSVYAYFIKQATANGMKVHALMGSPKWGLESYTKHAVKRVDMVEAYNSTVAKDEQFVGIHFDVEPYTLDQWDKDRATVLTEWWSSAQTYINHAKDAGFIVGSALPFWTDNKKVTDVKEDFFKDMVDIQDYVSIMAYRDTALGSNSITSLANSEVLYANSPKVEVGVELNPYEIDYVSFANHSKSEIQKQVSLVRRHFMEDQAEGFKGITMQSYSAWKKKEEE</sequence>
<protein>
    <submittedName>
        <fullName evidence="1">Uncharacterized protein</fullName>
    </submittedName>
</protein>
<dbReference type="OrthoDB" id="2692258at2"/>
<organism evidence="1 2">
    <name type="scientific">Pontibacillus yanchengensis Y32</name>
    <dbReference type="NCBI Taxonomy" id="1385514"/>
    <lineage>
        <taxon>Bacteria</taxon>
        <taxon>Bacillati</taxon>
        <taxon>Bacillota</taxon>
        <taxon>Bacilli</taxon>
        <taxon>Bacillales</taxon>
        <taxon>Bacillaceae</taxon>
        <taxon>Pontibacillus</taxon>
    </lineage>
</organism>
<name>A0A0A2TB92_9BACI</name>
<proteinExistence type="predicted"/>
<dbReference type="AlphaFoldDB" id="A0A0A2TB92"/>
<dbReference type="STRING" id="1385514.N782_07415"/>
<gene>
    <name evidence="1" type="ORF">N782_07415</name>
</gene>